<comment type="caution">
    <text evidence="2">The sequence shown here is derived from an EMBL/GenBank/DDBJ whole genome shotgun (WGS) entry which is preliminary data.</text>
</comment>
<gene>
    <name evidence="2" type="ORF">LCGC14_1271870</name>
</gene>
<sequence>MMKQMRKINWKIVAIIFIVLFVVETLFWIWSTAIYNSELDKNNECLYDICGDYVDAWYEEDICTCYEYDMTGDLIVAKNKYMK</sequence>
<dbReference type="AlphaFoldDB" id="A0A0F9LIY5"/>
<name>A0A0F9LIY5_9ZZZZ</name>
<proteinExistence type="predicted"/>
<accession>A0A0F9LIY5</accession>
<evidence type="ECO:0000313" key="2">
    <source>
        <dbReference type="EMBL" id="KKM87146.1"/>
    </source>
</evidence>
<keyword evidence="1" id="KW-0472">Membrane</keyword>
<organism evidence="2">
    <name type="scientific">marine sediment metagenome</name>
    <dbReference type="NCBI Taxonomy" id="412755"/>
    <lineage>
        <taxon>unclassified sequences</taxon>
        <taxon>metagenomes</taxon>
        <taxon>ecological metagenomes</taxon>
    </lineage>
</organism>
<evidence type="ECO:0000256" key="1">
    <source>
        <dbReference type="SAM" id="Phobius"/>
    </source>
</evidence>
<dbReference type="EMBL" id="LAZR01007148">
    <property type="protein sequence ID" value="KKM87146.1"/>
    <property type="molecule type" value="Genomic_DNA"/>
</dbReference>
<feature type="transmembrane region" description="Helical" evidence="1">
    <location>
        <begin position="12"/>
        <end position="30"/>
    </location>
</feature>
<keyword evidence="1" id="KW-0812">Transmembrane</keyword>
<reference evidence="2" key="1">
    <citation type="journal article" date="2015" name="Nature">
        <title>Complex archaea that bridge the gap between prokaryotes and eukaryotes.</title>
        <authorList>
            <person name="Spang A."/>
            <person name="Saw J.H."/>
            <person name="Jorgensen S.L."/>
            <person name="Zaremba-Niedzwiedzka K."/>
            <person name="Martijn J."/>
            <person name="Lind A.E."/>
            <person name="van Eijk R."/>
            <person name="Schleper C."/>
            <person name="Guy L."/>
            <person name="Ettema T.J."/>
        </authorList>
    </citation>
    <scope>NUCLEOTIDE SEQUENCE</scope>
</reference>
<keyword evidence="1" id="KW-1133">Transmembrane helix</keyword>
<protein>
    <submittedName>
        <fullName evidence="2">Uncharacterized protein</fullName>
    </submittedName>
</protein>